<gene>
    <name evidence="1" type="ORF">ENSA5_33250</name>
</gene>
<accession>A0A2S9XXD5</accession>
<proteinExistence type="predicted"/>
<dbReference type="Proteomes" id="UP000237968">
    <property type="component" value="Unassembled WGS sequence"/>
</dbReference>
<sequence>MLYGSFAGLPQSADLTLAQGQGGVADSGAVGDEFGTRFEVVSGALGDELRVLVAHEQCSSGASSPTVGWHVFQGHSGGLDLTSDVLECEEQIGTPMSTARWGDLEQLARVHAVRISREASP</sequence>
<keyword evidence="2" id="KW-1185">Reference proteome</keyword>
<protein>
    <submittedName>
        <fullName evidence="1">Uncharacterized protein</fullName>
    </submittedName>
</protein>
<evidence type="ECO:0000313" key="2">
    <source>
        <dbReference type="Proteomes" id="UP000237968"/>
    </source>
</evidence>
<organism evidence="1 2">
    <name type="scientific">Enhygromyxa salina</name>
    <dbReference type="NCBI Taxonomy" id="215803"/>
    <lineage>
        <taxon>Bacteria</taxon>
        <taxon>Pseudomonadati</taxon>
        <taxon>Myxococcota</taxon>
        <taxon>Polyangia</taxon>
        <taxon>Nannocystales</taxon>
        <taxon>Nannocystaceae</taxon>
        <taxon>Enhygromyxa</taxon>
    </lineage>
</organism>
<dbReference type="AlphaFoldDB" id="A0A2S9XXD5"/>
<comment type="caution">
    <text evidence="1">The sequence shown here is derived from an EMBL/GenBank/DDBJ whole genome shotgun (WGS) entry which is preliminary data.</text>
</comment>
<dbReference type="EMBL" id="PVNK01000153">
    <property type="protein sequence ID" value="PRP97528.1"/>
    <property type="molecule type" value="Genomic_DNA"/>
</dbReference>
<name>A0A2S9XXD5_9BACT</name>
<evidence type="ECO:0000313" key="1">
    <source>
        <dbReference type="EMBL" id="PRP97528.1"/>
    </source>
</evidence>
<reference evidence="1 2" key="1">
    <citation type="submission" date="2018-03" db="EMBL/GenBank/DDBJ databases">
        <title>Draft Genome Sequences of the Obligatory Marine Myxobacteria Enhygromyxa salina SWB005.</title>
        <authorList>
            <person name="Poehlein A."/>
            <person name="Moghaddam J.A."/>
            <person name="Harms H."/>
            <person name="Alanjari M."/>
            <person name="Koenig G.M."/>
            <person name="Daniel R."/>
            <person name="Schaeberle T.F."/>
        </authorList>
    </citation>
    <scope>NUCLEOTIDE SEQUENCE [LARGE SCALE GENOMIC DNA]</scope>
    <source>
        <strain evidence="1 2">SWB005</strain>
    </source>
</reference>